<reference evidence="4" key="1">
    <citation type="submission" date="2016-06" db="UniProtKB">
        <authorList>
            <consortium name="WormBaseParasite"/>
        </authorList>
    </citation>
    <scope>IDENTIFICATION</scope>
</reference>
<dbReference type="EMBL" id="UZAN01047397">
    <property type="protein sequence ID" value="VDP85338.1"/>
    <property type="molecule type" value="Genomic_DNA"/>
</dbReference>
<sequence>MEPHLNELKHHVKCLVWEQLFKKNVVFNLIAFNSDLADWQSTGPIVPDETACHDAVAWIEQLEAYGGTATGEAVCRALHHLNLVDSKTGVCPGVRHPPWMSQSEGGAKNGEVSKGIYLFTDGKPDASCNSVLQSIRDAWALNAQMERERREKNCSLAEKPLASGAQRSKRNRKRAVNVCDGPLIHTISFTQDEYVFFRAGTAINFLRKLARMTGGRYHPVLTEAMCNHVQQRARRIDYSLPSPTDESADQKLTPSHDTDASDLLSSTGGDDLDGLIKEINRTVEAIGKIHYFQHVYKETKACHRAQQTESEKRS</sequence>
<feature type="region of interest" description="Disordered" evidence="1">
    <location>
        <begin position="151"/>
        <end position="174"/>
    </location>
</feature>
<dbReference type="WBParaSite" id="ECPE_0000945201-mRNA-1">
    <property type="protein sequence ID" value="ECPE_0000945201-mRNA-1"/>
    <property type="gene ID" value="ECPE_0000945201"/>
</dbReference>
<proteinExistence type="predicted"/>
<feature type="region of interest" description="Disordered" evidence="1">
    <location>
        <begin position="239"/>
        <end position="265"/>
    </location>
</feature>
<dbReference type="AlphaFoldDB" id="A0A183AR38"/>
<organism evidence="4">
    <name type="scientific">Echinostoma caproni</name>
    <dbReference type="NCBI Taxonomy" id="27848"/>
    <lineage>
        <taxon>Eukaryota</taxon>
        <taxon>Metazoa</taxon>
        <taxon>Spiralia</taxon>
        <taxon>Lophotrochozoa</taxon>
        <taxon>Platyhelminthes</taxon>
        <taxon>Trematoda</taxon>
        <taxon>Digenea</taxon>
        <taxon>Plagiorchiida</taxon>
        <taxon>Echinostomata</taxon>
        <taxon>Echinostomatoidea</taxon>
        <taxon>Echinostomatidae</taxon>
        <taxon>Echinostoma</taxon>
    </lineage>
</organism>
<dbReference type="Gene3D" id="3.40.50.410">
    <property type="entry name" value="von Willebrand factor, type A domain"/>
    <property type="match status" value="1"/>
</dbReference>
<dbReference type="PANTHER" id="PTHR46478">
    <property type="entry name" value="VON WILLEBRAND FACTOR A DOMAIN-CONTAINING PROTEIN 3A"/>
    <property type="match status" value="1"/>
</dbReference>
<gene>
    <name evidence="2" type="ORF">ECPE_LOCUS9423</name>
</gene>
<accession>A0A183AR38</accession>
<evidence type="ECO:0000256" key="1">
    <source>
        <dbReference type="SAM" id="MobiDB-lite"/>
    </source>
</evidence>
<dbReference type="PANTHER" id="PTHR46478:SF1">
    <property type="entry name" value="VON WILLEBRAND FACTOR A DOMAIN-CONTAINING PROTEIN 3A"/>
    <property type="match status" value="1"/>
</dbReference>
<reference evidence="2 3" key="2">
    <citation type="submission" date="2018-11" db="EMBL/GenBank/DDBJ databases">
        <authorList>
            <consortium name="Pathogen Informatics"/>
        </authorList>
    </citation>
    <scope>NUCLEOTIDE SEQUENCE [LARGE SCALE GENOMIC DNA]</scope>
    <source>
        <strain evidence="2 3">Egypt</strain>
    </source>
</reference>
<keyword evidence="3" id="KW-1185">Reference proteome</keyword>
<evidence type="ECO:0000313" key="4">
    <source>
        <dbReference type="WBParaSite" id="ECPE_0000945201-mRNA-1"/>
    </source>
</evidence>
<feature type="compositionally biased region" description="Polar residues" evidence="1">
    <location>
        <begin position="241"/>
        <end position="253"/>
    </location>
</feature>
<evidence type="ECO:0000313" key="2">
    <source>
        <dbReference type="EMBL" id="VDP85338.1"/>
    </source>
</evidence>
<dbReference type="SUPFAM" id="SSF53300">
    <property type="entry name" value="vWA-like"/>
    <property type="match status" value="1"/>
</dbReference>
<dbReference type="OrthoDB" id="299997at2759"/>
<dbReference type="InterPro" id="IPR036465">
    <property type="entry name" value="vWFA_dom_sf"/>
</dbReference>
<evidence type="ECO:0000313" key="3">
    <source>
        <dbReference type="Proteomes" id="UP000272942"/>
    </source>
</evidence>
<dbReference type="Proteomes" id="UP000272942">
    <property type="component" value="Unassembled WGS sequence"/>
</dbReference>
<name>A0A183AR38_9TREM</name>
<protein>
    <submittedName>
        <fullName evidence="4">VWFA domain-containing protein</fullName>
    </submittedName>
</protein>